<dbReference type="PANTHER" id="PTHR14218:SF15">
    <property type="entry name" value="TRIPEPTIDYL-PEPTIDASE 1"/>
    <property type="match status" value="1"/>
</dbReference>
<evidence type="ECO:0000313" key="15">
    <source>
        <dbReference type="Proteomes" id="UP000756132"/>
    </source>
</evidence>
<sequence>MAKSSSSLRALYIVCLALAGGVYGAPPTTPSGTPTRAPQRISPGFQRLGVSQQSIPYEFTMALKGAQLDQLDSRMVQIAQSGGEWLTTEELTQYTAPAPSSIADIRSLLTSHGIPEDAISFSKLQDFVTVQGTVDQVNKIFATQLVDWTRPTDGQTVRRAKEYTVPAAIAEHVIDVSPIAFFAPPPSTVHEPRQLDAISMENEKRAAPGSCNLQTVTPECRRDLYGLSSYTPKPVAGAIDISVLGLNGDAASQADLTTFLETYRSDASGYQLPIAAANGAQPDQNNPSAESNLDVQTTVSATYPLVNQFVSFRQSTADGFAEGMQYYIDLADSDRPGVVSISYAANEIDYSESQAQAMCAVAQKLTALGTTVVVGSGDNGVDTVQGYTALSCADSFFPTYPSGCPYILTTSATQDFSPEFAVNTTISRFWTGSGFSNLFPAPSYQSAYTSAYVDSLGSRSAGKYNKAGRGIPDVSAQGSNYPISFNGQFVVAGGTSAATPLMAAVLALINDARRAVGKGRVGYVHPTIYGSQGAFTDIISGAAFGCPAPDEDTGLYTSVGWDAVTGLGTPIFSGLRSLFGA</sequence>
<evidence type="ECO:0000256" key="7">
    <source>
        <dbReference type="ARBA" id="ARBA00022801"/>
    </source>
</evidence>
<keyword evidence="8 11" id="KW-0720">Serine protease</keyword>
<keyword evidence="7 11" id="KW-0378">Hydrolase</keyword>
<dbReference type="AlphaFoldDB" id="A0A9Q8PFF7"/>
<feature type="binding site" evidence="11">
    <location>
        <position position="560"/>
    </location>
    <ligand>
        <name>Ca(2+)</name>
        <dbReference type="ChEBI" id="CHEBI:29108"/>
    </ligand>
</feature>
<evidence type="ECO:0000256" key="6">
    <source>
        <dbReference type="ARBA" id="ARBA00022723"/>
    </source>
</evidence>
<evidence type="ECO:0000256" key="2">
    <source>
        <dbReference type="ARBA" id="ARBA00002451"/>
    </source>
</evidence>
<dbReference type="Pfam" id="PF00082">
    <property type="entry name" value="Peptidase_S8"/>
    <property type="match status" value="1"/>
</dbReference>
<dbReference type="OrthoDB" id="409122at2759"/>
<dbReference type="PANTHER" id="PTHR14218">
    <property type="entry name" value="PROTEASE S8 TRIPEPTIDYL PEPTIDASE I CLN2"/>
    <property type="match status" value="1"/>
</dbReference>
<reference evidence="14" key="1">
    <citation type="submission" date="2021-12" db="EMBL/GenBank/DDBJ databases">
        <authorList>
            <person name="Zaccaron A."/>
            <person name="Stergiopoulos I."/>
        </authorList>
    </citation>
    <scope>NUCLEOTIDE SEQUENCE</scope>
    <source>
        <strain evidence="14">Race5_Kim</strain>
    </source>
</reference>
<dbReference type="GO" id="GO:0008240">
    <property type="term" value="F:tripeptidyl-peptidase activity"/>
    <property type="evidence" value="ECO:0007669"/>
    <property type="project" value="UniProtKB-EC"/>
</dbReference>
<keyword evidence="10" id="KW-0865">Zymogen</keyword>
<feature type="binding site" evidence="11">
    <location>
        <position position="562"/>
    </location>
    <ligand>
        <name>Ca(2+)</name>
        <dbReference type="ChEBI" id="CHEBI:29108"/>
    </ligand>
</feature>
<dbReference type="Proteomes" id="UP000756132">
    <property type="component" value="Chromosome 9"/>
</dbReference>
<evidence type="ECO:0000313" key="14">
    <source>
        <dbReference type="EMBL" id="UJO21498.1"/>
    </source>
</evidence>
<dbReference type="InterPro" id="IPR050819">
    <property type="entry name" value="Tripeptidyl-peptidase_I"/>
</dbReference>
<evidence type="ECO:0000256" key="10">
    <source>
        <dbReference type="ARBA" id="ARBA00023145"/>
    </source>
</evidence>
<dbReference type="SUPFAM" id="SSF52743">
    <property type="entry name" value="Subtilisin-like"/>
    <property type="match status" value="1"/>
</dbReference>
<feature type="binding site" evidence="11">
    <location>
        <position position="538"/>
    </location>
    <ligand>
        <name>Ca(2+)</name>
        <dbReference type="ChEBI" id="CHEBI:29108"/>
    </ligand>
</feature>
<comment type="catalytic activity">
    <reaction evidence="1">
        <text>Release of an N-terminal tripeptide from a polypeptide.</text>
        <dbReference type="EC" id="3.4.14.10"/>
    </reaction>
</comment>
<dbReference type="EC" id="3.4.14.10" evidence="4"/>
<evidence type="ECO:0000256" key="3">
    <source>
        <dbReference type="ARBA" id="ARBA00004239"/>
    </source>
</evidence>
<dbReference type="SUPFAM" id="SSF54897">
    <property type="entry name" value="Protease propeptides/inhibitors"/>
    <property type="match status" value="1"/>
</dbReference>
<feature type="signal peptide" evidence="12">
    <location>
        <begin position="1"/>
        <end position="24"/>
    </location>
</feature>
<evidence type="ECO:0000256" key="9">
    <source>
        <dbReference type="ARBA" id="ARBA00022837"/>
    </source>
</evidence>
<keyword evidence="12" id="KW-0732">Signal</keyword>
<feature type="binding site" evidence="11">
    <location>
        <position position="537"/>
    </location>
    <ligand>
        <name>Ca(2+)</name>
        <dbReference type="ChEBI" id="CHEBI:29108"/>
    </ligand>
</feature>
<keyword evidence="6 11" id="KW-0479">Metal-binding</keyword>
<evidence type="ECO:0000256" key="11">
    <source>
        <dbReference type="PROSITE-ProRule" id="PRU01032"/>
    </source>
</evidence>
<keyword evidence="15" id="KW-1185">Reference proteome</keyword>
<feature type="chain" id="PRO_5040440368" description="tripeptidyl-peptidase II" evidence="12">
    <location>
        <begin position="25"/>
        <end position="581"/>
    </location>
</feature>
<dbReference type="GO" id="GO:0046872">
    <property type="term" value="F:metal ion binding"/>
    <property type="evidence" value="ECO:0007669"/>
    <property type="project" value="UniProtKB-UniRule"/>
</dbReference>
<dbReference type="RefSeq" id="XP_047765864.1">
    <property type="nucleotide sequence ID" value="XM_047908409.1"/>
</dbReference>
<dbReference type="Gene3D" id="3.40.50.200">
    <property type="entry name" value="Peptidase S8/S53 domain"/>
    <property type="match status" value="1"/>
</dbReference>
<evidence type="ECO:0000259" key="13">
    <source>
        <dbReference type="PROSITE" id="PS51695"/>
    </source>
</evidence>
<dbReference type="GO" id="GO:0004252">
    <property type="term" value="F:serine-type endopeptidase activity"/>
    <property type="evidence" value="ECO:0007669"/>
    <property type="project" value="UniProtKB-UniRule"/>
</dbReference>
<accession>A0A9Q8PFF7</accession>
<dbReference type="InterPro" id="IPR015366">
    <property type="entry name" value="S53_propep"/>
</dbReference>
<dbReference type="CDD" id="cd04056">
    <property type="entry name" value="Peptidases_S53"/>
    <property type="match status" value="1"/>
</dbReference>
<protein>
    <recommendedName>
        <fullName evidence="4">tripeptidyl-peptidase II</fullName>
        <ecNumber evidence="4">3.4.14.10</ecNumber>
    </recommendedName>
</protein>
<reference evidence="14" key="2">
    <citation type="journal article" date="2022" name="Microb. Genom.">
        <title>A chromosome-scale genome assembly of the tomato pathogen Cladosporium fulvum reveals a compartmentalized genome architecture and the presence of a dispensable chromosome.</title>
        <authorList>
            <person name="Zaccaron A.Z."/>
            <person name="Chen L.H."/>
            <person name="Samaras A."/>
            <person name="Stergiopoulos I."/>
        </authorList>
    </citation>
    <scope>NUCLEOTIDE SEQUENCE</scope>
    <source>
        <strain evidence="14">Race5_Kim</strain>
    </source>
</reference>
<comment type="subcellular location">
    <subcellularLocation>
        <location evidence="3">Secreted</location>
        <location evidence="3">Extracellular space</location>
    </subcellularLocation>
</comment>
<keyword evidence="9 11" id="KW-0106">Calcium</keyword>
<evidence type="ECO:0000256" key="12">
    <source>
        <dbReference type="SAM" id="SignalP"/>
    </source>
</evidence>
<keyword evidence="5 11" id="KW-0645">Protease</keyword>
<feature type="active site" description="Charge relay system" evidence="11">
    <location>
        <position position="290"/>
    </location>
</feature>
<dbReference type="KEGG" id="ffu:CLAFUR5_09261"/>
<evidence type="ECO:0000256" key="4">
    <source>
        <dbReference type="ARBA" id="ARBA00012462"/>
    </source>
</evidence>
<dbReference type="PROSITE" id="PS51695">
    <property type="entry name" value="SEDOLISIN"/>
    <property type="match status" value="1"/>
</dbReference>
<feature type="active site" description="Charge relay system" evidence="11">
    <location>
        <position position="496"/>
    </location>
</feature>
<evidence type="ECO:0000256" key="5">
    <source>
        <dbReference type="ARBA" id="ARBA00022670"/>
    </source>
</evidence>
<gene>
    <name evidence="14" type="ORF">CLAFUR5_09261</name>
</gene>
<dbReference type="GO" id="GO:0005576">
    <property type="term" value="C:extracellular region"/>
    <property type="evidence" value="ECO:0007669"/>
    <property type="project" value="UniProtKB-SubCell"/>
</dbReference>
<dbReference type="SMART" id="SM00944">
    <property type="entry name" value="Pro-kuma_activ"/>
    <property type="match status" value="1"/>
</dbReference>
<dbReference type="CDD" id="cd11377">
    <property type="entry name" value="Pro-peptidase_S53"/>
    <property type="match status" value="1"/>
</dbReference>
<proteinExistence type="predicted"/>
<organism evidence="14 15">
    <name type="scientific">Passalora fulva</name>
    <name type="common">Tomato leaf mold</name>
    <name type="synonym">Cladosporium fulvum</name>
    <dbReference type="NCBI Taxonomy" id="5499"/>
    <lineage>
        <taxon>Eukaryota</taxon>
        <taxon>Fungi</taxon>
        <taxon>Dikarya</taxon>
        <taxon>Ascomycota</taxon>
        <taxon>Pezizomycotina</taxon>
        <taxon>Dothideomycetes</taxon>
        <taxon>Dothideomycetidae</taxon>
        <taxon>Mycosphaerellales</taxon>
        <taxon>Mycosphaerellaceae</taxon>
        <taxon>Fulvia</taxon>
    </lineage>
</organism>
<dbReference type="InterPro" id="IPR036852">
    <property type="entry name" value="Peptidase_S8/S53_dom_sf"/>
</dbReference>
<dbReference type="EMBL" id="CP090171">
    <property type="protein sequence ID" value="UJO21498.1"/>
    <property type="molecule type" value="Genomic_DNA"/>
</dbReference>
<dbReference type="Pfam" id="PF09286">
    <property type="entry name" value="Pro-kuma_activ"/>
    <property type="match status" value="1"/>
</dbReference>
<feature type="active site" description="Charge relay system" evidence="11">
    <location>
        <position position="294"/>
    </location>
</feature>
<dbReference type="GeneID" id="71989139"/>
<dbReference type="InterPro" id="IPR030400">
    <property type="entry name" value="Sedolisin_dom"/>
</dbReference>
<dbReference type="PROSITE" id="PS00138">
    <property type="entry name" value="SUBTILASE_SER"/>
    <property type="match status" value="1"/>
</dbReference>
<evidence type="ECO:0000256" key="8">
    <source>
        <dbReference type="ARBA" id="ARBA00022825"/>
    </source>
</evidence>
<comment type="function">
    <text evidence="2">Secreted tripeptidyl-peptidase which degrades proteins at acidic pHs and is involved in virulence.</text>
</comment>
<name>A0A9Q8PFF7_PASFU</name>
<evidence type="ECO:0000256" key="1">
    <source>
        <dbReference type="ARBA" id="ARBA00001910"/>
    </source>
</evidence>
<dbReference type="GO" id="GO:0006508">
    <property type="term" value="P:proteolysis"/>
    <property type="evidence" value="ECO:0007669"/>
    <property type="project" value="UniProtKB-KW"/>
</dbReference>
<feature type="domain" description="Peptidase S53" evidence="13">
    <location>
        <begin position="215"/>
        <end position="581"/>
    </location>
</feature>
<comment type="cofactor">
    <cofactor evidence="11">
        <name>Ca(2+)</name>
        <dbReference type="ChEBI" id="CHEBI:29108"/>
    </cofactor>
    <text evidence="11">Binds 1 Ca(2+) ion per subunit.</text>
</comment>
<dbReference type="InterPro" id="IPR000209">
    <property type="entry name" value="Peptidase_S8/S53_dom"/>
</dbReference>
<dbReference type="InterPro" id="IPR023828">
    <property type="entry name" value="Peptidase_S8_Ser-AS"/>
</dbReference>